<keyword evidence="1" id="KW-1133">Transmembrane helix</keyword>
<feature type="transmembrane region" description="Helical" evidence="1">
    <location>
        <begin position="12"/>
        <end position="31"/>
    </location>
</feature>
<keyword evidence="1" id="KW-0472">Membrane</keyword>
<evidence type="ECO:0000313" key="4">
    <source>
        <dbReference type="Proteomes" id="UP001371456"/>
    </source>
</evidence>
<accession>A0AAN8T4U4</accession>
<dbReference type="EMBL" id="JBANQN010000009">
    <property type="protein sequence ID" value="KAK6779719.1"/>
    <property type="molecule type" value="Genomic_DNA"/>
</dbReference>
<name>A0AAN8T4U4_SOLBU</name>
<dbReference type="Proteomes" id="UP001371456">
    <property type="component" value="Unassembled WGS sequence"/>
</dbReference>
<evidence type="ECO:0000256" key="1">
    <source>
        <dbReference type="SAM" id="Phobius"/>
    </source>
</evidence>
<organism evidence="3 4">
    <name type="scientific">Solanum bulbocastanum</name>
    <name type="common">Wild potato</name>
    <dbReference type="NCBI Taxonomy" id="147425"/>
    <lineage>
        <taxon>Eukaryota</taxon>
        <taxon>Viridiplantae</taxon>
        <taxon>Streptophyta</taxon>
        <taxon>Embryophyta</taxon>
        <taxon>Tracheophyta</taxon>
        <taxon>Spermatophyta</taxon>
        <taxon>Magnoliopsida</taxon>
        <taxon>eudicotyledons</taxon>
        <taxon>Gunneridae</taxon>
        <taxon>Pentapetalae</taxon>
        <taxon>asterids</taxon>
        <taxon>lamiids</taxon>
        <taxon>Solanales</taxon>
        <taxon>Solanaceae</taxon>
        <taxon>Solanoideae</taxon>
        <taxon>Solaneae</taxon>
        <taxon>Solanum</taxon>
    </lineage>
</organism>
<feature type="domain" description="PGG" evidence="2">
    <location>
        <begin position="4"/>
        <end position="32"/>
    </location>
</feature>
<protein>
    <recommendedName>
        <fullName evidence="2">PGG domain-containing protein</fullName>
    </recommendedName>
</protein>
<reference evidence="3 4" key="1">
    <citation type="submission" date="2024-02" db="EMBL/GenBank/DDBJ databases">
        <title>de novo genome assembly of Solanum bulbocastanum strain 11H21.</title>
        <authorList>
            <person name="Hosaka A.J."/>
        </authorList>
    </citation>
    <scope>NUCLEOTIDE SEQUENCE [LARGE SCALE GENOMIC DNA]</scope>
    <source>
        <tissue evidence="3">Young leaves</tissue>
    </source>
</reference>
<keyword evidence="4" id="KW-1185">Reference proteome</keyword>
<dbReference type="Pfam" id="PF13962">
    <property type="entry name" value="PGG"/>
    <property type="match status" value="1"/>
</dbReference>
<sequence length="33" mass="3533">MHTEGLNNAINSTTVVVVLISTVTFATIFNIPD</sequence>
<dbReference type="AlphaFoldDB" id="A0AAN8T4U4"/>
<gene>
    <name evidence="3" type="ORF">RDI58_021903</name>
</gene>
<evidence type="ECO:0000313" key="3">
    <source>
        <dbReference type="EMBL" id="KAK6779719.1"/>
    </source>
</evidence>
<keyword evidence="1" id="KW-0812">Transmembrane</keyword>
<dbReference type="InterPro" id="IPR026961">
    <property type="entry name" value="PGG_dom"/>
</dbReference>
<proteinExistence type="predicted"/>
<comment type="caution">
    <text evidence="3">The sequence shown here is derived from an EMBL/GenBank/DDBJ whole genome shotgun (WGS) entry which is preliminary data.</text>
</comment>
<evidence type="ECO:0000259" key="2">
    <source>
        <dbReference type="Pfam" id="PF13962"/>
    </source>
</evidence>